<keyword evidence="2 3" id="KW-0067">ATP-binding</keyword>
<dbReference type="Proteomes" id="UP000305202">
    <property type="component" value="Unassembled WGS sequence"/>
</dbReference>
<gene>
    <name evidence="5" type="primary">citC</name>
    <name evidence="5" type="ORF">FCN80_09875</name>
</gene>
<dbReference type="InterPro" id="IPR013166">
    <property type="entry name" value="Citrate_lyase_ligase_C"/>
</dbReference>
<evidence type="ECO:0000259" key="4">
    <source>
        <dbReference type="PROSITE" id="PS51186"/>
    </source>
</evidence>
<dbReference type="EMBL" id="SZPQ01000011">
    <property type="protein sequence ID" value="TKI06616.1"/>
    <property type="molecule type" value="Genomic_DNA"/>
</dbReference>
<dbReference type="NCBIfam" id="TIGR00125">
    <property type="entry name" value="cyt_tran_rel"/>
    <property type="match status" value="1"/>
</dbReference>
<keyword evidence="6" id="KW-1185">Reference proteome</keyword>
<protein>
    <recommendedName>
        <fullName evidence="3">[Citrate [pro-3S]-lyase] ligase</fullName>
        <ecNumber evidence="3">6.2.1.22</ecNumber>
    </recommendedName>
</protein>
<dbReference type="EC" id="6.2.1.22" evidence="3"/>
<reference evidence="5 6" key="1">
    <citation type="submission" date="2019-04" db="EMBL/GenBank/DDBJ databases">
        <authorList>
            <person name="Li M."/>
            <person name="Gao C."/>
        </authorList>
    </citation>
    <scope>NUCLEOTIDE SEQUENCE [LARGE SCALE GENOMIC DNA]</scope>
    <source>
        <strain evidence="5 6">BGMRC 2031</strain>
    </source>
</reference>
<dbReference type="PANTHER" id="PTHR40599">
    <property type="entry name" value="[CITRATE [PRO-3S]-LYASE] LIGASE"/>
    <property type="match status" value="1"/>
</dbReference>
<dbReference type="Pfam" id="PF00583">
    <property type="entry name" value="Acetyltransf_1"/>
    <property type="match status" value="1"/>
</dbReference>
<comment type="function">
    <text evidence="3">Acetylation of prosthetic group (2-(5''-phosphoribosyl)-3'-dephosphocoenzyme-A) of the gamma subunit of citrate lyase.</text>
</comment>
<dbReference type="SMART" id="SM00764">
    <property type="entry name" value="Citrate_ly_lig"/>
    <property type="match status" value="1"/>
</dbReference>
<dbReference type="InterPro" id="IPR014729">
    <property type="entry name" value="Rossmann-like_a/b/a_fold"/>
</dbReference>
<evidence type="ECO:0000313" key="6">
    <source>
        <dbReference type="Proteomes" id="UP000305202"/>
    </source>
</evidence>
<comment type="catalytic activity">
    <reaction evidence="3">
        <text>holo-[citrate lyase ACP] + acetate + ATP = acetyl-[citrate lyase ACP] + AMP + diphosphate</text>
        <dbReference type="Rhea" id="RHEA:23788"/>
        <dbReference type="Rhea" id="RHEA-COMP:10158"/>
        <dbReference type="Rhea" id="RHEA-COMP:13710"/>
        <dbReference type="ChEBI" id="CHEBI:30089"/>
        <dbReference type="ChEBI" id="CHEBI:30616"/>
        <dbReference type="ChEBI" id="CHEBI:33019"/>
        <dbReference type="ChEBI" id="CHEBI:82683"/>
        <dbReference type="ChEBI" id="CHEBI:137976"/>
        <dbReference type="ChEBI" id="CHEBI:456215"/>
        <dbReference type="EC" id="6.2.1.22"/>
    </reaction>
</comment>
<sequence length="347" mass="38482">MVDFDSLEINVFSAAEPSRDLDEVRVLLAACDLDLEGDIRWFAAARGDHGLAGCAGLAGNTIKCVAVAAQYRGGNLSARLLEEAENLALRQGHAHLFLYTRPVNIPLFRKCGFYPLAQWDTVAALMENTPVGISHYCQNLARHYRPGERIGAVVMNANPFTLGHAYLAERAAAASDWLHIFVVREDASLFPYAERLEMVQRGVAHLDNVTVHPGSEYLISRATFPHYFLRDSHLVGQTHSAIDLLIFRNYLAPALGITQRFVGTEPYCPVTGQYNRDMRIWLEQPSRSPSPPIRVVEIPRKCQASGWAISASRVRALLKEGRLSSVGEIVPPSTLEFLTAFQRPECA</sequence>
<dbReference type="InterPro" id="IPR016181">
    <property type="entry name" value="Acyl_CoA_acyltransferase"/>
</dbReference>
<dbReference type="GO" id="GO:0008771">
    <property type="term" value="F:[citrate (pro-3S)-lyase] ligase activity"/>
    <property type="evidence" value="ECO:0007669"/>
    <property type="project" value="UniProtKB-EC"/>
</dbReference>
<dbReference type="NCBIfam" id="TIGR00124">
    <property type="entry name" value="cit_ly_ligase"/>
    <property type="match status" value="1"/>
</dbReference>
<dbReference type="Gene3D" id="3.40.50.620">
    <property type="entry name" value="HUPs"/>
    <property type="match status" value="1"/>
</dbReference>
<keyword evidence="1 3" id="KW-0547">Nucleotide-binding</keyword>
<dbReference type="InterPro" id="IPR000182">
    <property type="entry name" value="GNAT_dom"/>
</dbReference>
<dbReference type="InterPro" id="IPR005216">
    <property type="entry name" value="Citrate_lyase_ligase"/>
</dbReference>
<evidence type="ECO:0000313" key="5">
    <source>
        <dbReference type="EMBL" id="TKI06616.1"/>
    </source>
</evidence>
<dbReference type="InterPro" id="IPR004821">
    <property type="entry name" value="Cyt_trans-like"/>
</dbReference>
<dbReference type="PROSITE" id="PS51186">
    <property type="entry name" value="GNAT"/>
    <property type="match status" value="1"/>
</dbReference>
<dbReference type="PANTHER" id="PTHR40599:SF1">
    <property type="entry name" value="[CITRATE [PRO-3S]-LYASE] LIGASE"/>
    <property type="match status" value="1"/>
</dbReference>
<dbReference type="SUPFAM" id="SSF55729">
    <property type="entry name" value="Acyl-CoA N-acyltransferases (Nat)"/>
    <property type="match status" value="1"/>
</dbReference>
<dbReference type="Gene3D" id="3.40.630.30">
    <property type="match status" value="1"/>
</dbReference>
<dbReference type="PIRSF" id="PIRSF005751">
    <property type="entry name" value="Acet_citr_lig"/>
    <property type="match status" value="1"/>
</dbReference>
<dbReference type="Pfam" id="PF08218">
    <property type="entry name" value="Citrate_ly_lig"/>
    <property type="match status" value="1"/>
</dbReference>
<evidence type="ECO:0000256" key="2">
    <source>
        <dbReference type="ARBA" id="ARBA00022840"/>
    </source>
</evidence>
<comment type="caution">
    <text evidence="5">The sequence shown here is derived from an EMBL/GenBank/DDBJ whole genome shotgun (WGS) entry which is preliminary data.</text>
</comment>
<evidence type="ECO:0000256" key="3">
    <source>
        <dbReference type="PIRNR" id="PIRNR005751"/>
    </source>
</evidence>
<evidence type="ECO:0000256" key="1">
    <source>
        <dbReference type="ARBA" id="ARBA00022741"/>
    </source>
</evidence>
<keyword evidence="3 5" id="KW-0436">Ligase</keyword>
<organism evidence="5 6">
    <name type="scientific">Martelella alba</name>
    <dbReference type="NCBI Taxonomy" id="2590451"/>
    <lineage>
        <taxon>Bacteria</taxon>
        <taxon>Pseudomonadati</taxon>
        <taxon>Pseudomonadota</taxon>
        <taxon>Alphaproteobacteria</taxon>
        <taxon>Hyphomicrobiales</taxon>
        <taxon>Aurantimonadaceae</taxon>
        <taxon>Martelella</taxon>
    </lineage>
</organism>
<accession>A0ABY2SLK4</accession>
<feature type="domain" description="N-acetyltransferase" evidence="4">
    <location>
        <begin position="1"/>
        <end position="131"/>
    </location>
</feature>
<proteinExistence type="predicted"/>
<name>A0ABY2SLK4_9HYPH</name>
<dbReference type="SUPFAM" id="SSF52374">
    <property type="entry name" value="Nucleotidylyl transferase"/>
    <property type="match status" value="1"/>
</dbReference>